<evidence type="ECO:0000313" key="1">
    <source>
        <dbReference type="EMBL" id="KAA6397076.1"/>
    </source>
</evidence>
<reference evidence="1 2" key="1">
    <citation type="submission" date="2019-03" db="EMBL/GenBank/DDBJ databases">
        <title>Single cell metagenomics reveals metabolic interactions within the superorganism composed of flagellate Streblomastix strix and complex community of Bacteroidetes bacteria on its surface.</title>
        <authorList>
            <person name="Treitli S.C."/>
            <person name="Kolisko M."/>
            <person name="Husnik F."/>
            <person name="Keeling P."/>
            <person name="Hampl V."/>
        </authorList>
    </citation>
    <scope>NUCLEOTIDE SEQUENCE [LARGE SCALE GENOMIC DNA]</scope>
    <source>
        <strain evidence="1">ST1C</strain>
    </source>
</reference>
<evidence type="ECO:0000313" key="2">
    <source>
        <dbReference type="Proteomes" id="UP000324800"/>
    </source>
</evidence>
<proteinExistence type="predicted"/>
<protein>
    <submittedName>
        <fullName evidence="1">Uncharacterized protein</fullName>
    </submittedName>
</protein>
<dbReference type="Proteomes" id="UP000324800">
    <property type="component" value="Unassembled WGS sequence"/>
</dbReference>
<comment type="caution">
    <text evidence="1">The sequence shown here is derived from an EMBL/GenBank/DDBJ whole genome shotgun (WGS) entry which is preliminary data.</text>
</comment>
<dbReference type="AlphaFoldDB" id="A0A5J4WR95"/>
<gene>
    <name evidence="1" type="ORF">EZS28_007395</name>
</gene>
<accession>A0A5J4WR95</accession>
<organism evidence="1 2">
    <name type="scientific">Streblomastix strix</name>
    <dbReference type="NCBI Taxonomy" id="222440"/>
    <lineage>
        <taxon>Eukaryota</taxon>
        <taxon>Metamonada</taxon>
        <taxon>Preaxostyla</taxon>
        <taxon>Oxymonadida</taxon>
        <taxon>Streblomastigidae</taxon>
        <taxon>Streblomastix</taxon>
    </lineage>
</organism>
<dbReference type="EMBL" id="SNRW01001267">
    <property type="protein sequence ID" value="KAA6397076.1"/>
    <property type="molecule type" value="Genomic_DNA"/>
</dbReference>
<sequence>MESDYQIQIAAKAIISFTYSDTKNKQEKQNEQSESESNPSLANIVSSLQYLRDQIEVNRSCYQVIQIPKLLQSLSEIACYKIRIHFNKDIDRQSLEVRSLSRWSLIQIQGFGDEQVQSELVNIGFGRVMSLSFCTAGGIGEEQDEEIRNGLYYIYRFLSDLHEGRTYGQPSFQPLPLLVRVSLEQIEEEGANEEVEAQMKNNKGYYGLIKGWAKCVKATILNHFIHQR</sequence>
<name>A0A5J4WR95_9EUKA</name>